<evidence type="ECO:0000313" key="2">
    <source>
        <dbReference type="EMBL" id="GEO34913.1"/>
    </source>
</evidence>
<evidence type="ECO:0000256" key="1">
    <source>
        <dbReference type="SAM" id="MobiDB-lite"/>
    </source>
</evidence>
<comment type="caution">
    <text evidence="2">The sequence shown here is derived from an EMBL/GenBank/DDBJ whole genome shotgun (WGS) entry which is preliminary data.</text>
</comment>
<organism evidence="2 3">
    <name type="scientific">Cellulomonas aerilata</name>
    <dbReference type="NCBI Taxonomy" id="515326"/>
    <lineage>
        <taxon>Bacteria</taxon>
        <taxon>Bacillati</taxon>
        <taxon>Actinomycetota</taxon>
        <taxon>Actinomycetes</taxon>
        <taxon>Micrococcales</taxon>
        <taxon>Cellulomonadaceae</taxon>
        <taxon>Cellulomonas</taxon>
    </lineage>
</organism>
<evidence type="ECO:0000313" key="3">
    <source>
        <dbReference type="Proteomes" id="UP000321181"/>
    </source>
</evidence>
<accession>A0A512DEK6</accession>
<sequence length="185" mass="19663">MGLTCEYFAAPSDTDATAVLDRPKDSSQAVVRPSSPPVKRSLLRRRGRPAEEARREEPRSAAAPSPAYPTVDGGGVEPIVQMGTLEAALTGRSYDDVMADRADDGVIADRDGGERLVVRLTAALSDSLADAGEAHLATVAVPWSETDEFWGQGDPEDLAALLGRLADLARDARAKGWSLYCRVGL</sequence>
<dbReference type="Proteomes" id="UP000321181">
    <property type="component" value="Unassembled WGS sequence"/>
</dbReference>
<protein>
    <submittedName>
        <fullName evidence="2">Uncharacterized protein</fullName>
    </submittedName>
</protein>
<feature type="compositionally biased region" description="Basic and acidic residues" evidence="1">
    <location>
        <begin position="48"/>
        <end position="59"/>
    </location>
</feature>
<proteinExistence type="predicted"/>
<gene>
    <name evidence="2" type="ORF">CAE01nite_26380</name>
</gene>
<reference evidence="2 3" key="1">
    <citation type="submission" date="2019-07" db="EMBL/GenBank/DDBJ databases">
        <title>Whole genome shotgun sequence of Cellulomonas aerilata NBRC 106308.</title>
        <authorList>
            <person name="Hosoyama A."/>
            <person name="Uohara A."/>
            <person name="Ohji S."/>
            <person name="Ichikawa N."/>
        </authorList>
    </citation>
    <scope>NUCLEOTIDE SEQUENCE [LARGE SCALE GENOMIC DNA]</scope>
    <source>
        <strain evidence="2 3">NBRC 106308</strain>
    </source>
</reference>
<keyword evidence="3" id="KW-1185">Reference proteome</keyword>
<dbReference type="EMBL" id="BJYY01000016">
    <property type="protein sequence ID" value="GEO34913.1"/>
    <property type="molecule type" value="Genomic_DNA"/>
</dbReference>
<feature type="region of interest" description="Disordered" evidence="1">
    <location>
        <begin position="18"/>
        <end position="75"/>
    </location>
</feature>
<dbReference type="AlphaFoldDB" id="A0A512DEK6"/>
<name>A0A512DEK6_9CELL</name>